<dbReference type="PANTHER" id="PTHR48075:SF5">
    <property type="entry name" value="3-HYDROXYBUTYRYL-COA DEHYDROGENASE"/>
    <property type="match status" value="1"/>
</dbReference>
<feature type="binding site" evidence="3">
    <location>
        <position position="279"/>
    </location>
    <ligand>
        <name>NAD(+)</name>
        <dbReference type="ChEBI" id="CHEBI:57540"/>
    </ligand>
</feature>
<dbReference type="InterPro" id="IPR013328">
    <property type="entry name" value="6PGD_dom2"/>
</dbReference>
<organism evidence="6 7">
    <name type="scientific">Desulfosalsimonas propionicica</name>
    <dbReference type="NCBI Taxonomy" id="332175"/>
    <lineage>
        <taxon>Bacteria</taxon>
        <taxon>Pseudomonadati</taxon>
        <taxon>Thermodesulfobacteriota</taxon>
        <taxon>Desulfobacteria</taxon>
        <taxon>Desulfobacterales</taxon>
        <taxon>Desulfosalsimonadaceae</taxon>
        <taxon>Desulfosalsimonas</taxon>
    </lineage>
</organism>
<dbReference type="Gene3D" id="3.40.50.720">
    <property type="entry name" value="NAD(P)-binding Rossmann-like Domain"/>
    <property type="match status" value="1"/>
</dbReference>
<dbReference type="FunFam" id="3.40.50.720:FF:000009">
    <property type="entry name" value="Fatty oxidation complex, alpha subunit"/>
    <property type="match status" value="1"/>
</dbReference>
<dbReference type="PIRSF" id="PIRSF000105">
    <property type="entry name" value="HCDH"/>
    <property type="match status" value="1"/>
</dbReference>
<dbReference type="PANTHER" id="PTHR48075">
    <property type="entry name" value="3-HYDROXYACYL-COA DEHYDROGENASE FAMILY PROTEIN"/>
    <property type="match status" value="1"/>
</dbReference>
<dbReference type="InterPro" id="IPR008927">
    <property type="entry name" value="6-PGluconate_DH-like_C_sf"/>
</dbReference>
<feature type="binding site" evidence="3">
    <location>
        <begin position="13"/>
        <end position="18"/>
    </location>
    <ligand>
        <name>NAD(+)</name>
        <dbReference type="ChEBI" id="CHEBI:57540"/>
    </ligand>
</feature>
<dbReference type="GO" id="GO:0070403">
    <property type="term" value="F:NAD+ binding"/>
    <property type="evidence" value="ECO:0007669"/>
    <property type="project" value="InterPro"/>
</dbReference>
<feature type="domain" description="3-hydroxyacyl-CoA dehydrogenase NAD binding" evidence="5">
    <location>
        <begin position="8"/>
        <end position="187"/>
    </location>
</feature>
<name>A0A7W0HL31_9BACT</name>
<dbReference type="Pfam" id="PF00725">
    <property type="entry name" value="3HCDH"/>
    <property type="match status" value="1"/>
</dbReference>
<evidence type="ECO:0000313" key="7">
    <source>
        <dbReference type="Proteomes" id="UP000525298"/>
    </source>
</evidence>
<dbReference type="EC" id="1.1.1.157" evidence="6"/>
<protein>
    <submittedName>
        <fullName evidence="6">3-hydroxybutyryl-CoA dehydrogenase</fullName>
        <ecNumber evidence="6">1.1.1.157</ecNumber>
    </submittedName>
</protein>
<feature type="binding site" evidence="3">
    <location>
        <position position="147"/>
    </location>
    <ligand>
        <name>NAD(+)</name>
        <dbReference type="ChEBI" id="CHEBI:57540"/>
    </ligand>
</feature>
<keyword evidence="1 6" id="KW-0560">Oxidoreductase</keyword>
<dbReference type="Gene3D" id="1.10.1040.10">
    <property type="entry name" value="N-(1-d-carboxylethyl)-l-norvaline Dehydrogenase, domain 2"/>
    <property type="match status" value="1"/>
</dbReference>
<keyword evidence="7" id="KW-1185">Reference proteome</keyword>
<dbReference type="GO" id="GO:0008691">
    <property type="term" value="F:3-hydroxybutyryl-CoA dehydrogenase activity"/>
    <property type="evidence" value="ECO:0007669"/>
    <property type="project" value="UniProtKB-EC"/>
</dbReference>
<evidence type="ECO:0000313" key="6">
    <source>
        <dbReference type="EMBL" id="MBA2881706.1"/>
    </source>
</evidence>
<dbReference type="InterPro" id="IPR036291">
    <property type="entry name" value="NAD(P)-bd_dom_sf"/>
</dbReference>
<keyword evidence="3" id="KW-0520">NAD</keyword>
<dbReference type="Proteomes" id="UP000525298">
    <property type="component" value="Unassembled WGS sequence"/>
</dbReference>
<dbReference type="RefSeq" id="WP_181551368.1">
    <property type="nucleotide sequence ID" value="NZ_JACDUS010000005.1"/>
</dbReference>
<accession>A0A7W0HL31</accession>
<evidence type="ECO:0000256" key="2">
    <source>
        <dbReference type="PIRSR" id="PIRSR000105-1"/>
    </source>
</evidence>
<comment type="caution">
    <text evidence="6">The sequence shown here is derived from an EMBL/GenBank/DDBJ whole genome shotgun (WGS) entry which is preliminary data.</text>
</comment>
<proteinExistence type="predicted"/>
<dbReference type="SUPFAM" id="SSF48179">
    <property type="entry name" value="6-phosphogluconate dehydrogenase C-terminal domain-like"/>
    <property type="match status" value="1"/>
</dbReference>
<evidence type="ECO:0000259" key="5">
    <source>
        <dbReference type="Pfam" id="PF02737"/>
    </source>
</evidence>
<dbReference type="InterPro" id="IPR022694">
    <property type="entry name" value="3-OHacyl-CoA_DH"/>
</dbReference>
<evidence type="ECO:0000256" key="1">
    <source>
        <dbReference type="ARBA" id="ARBA00023002"/>
    </source>
</evidence>
<dbReference type="AlphaFoldDB" id="A0A7W0HL31"/>
<dbReference type="InterPro" id="IPR006108">
    <property type="entry name" value="3HC_DH_C"/>
</dbReference>
<gene>
    <name evidence="6" type="ORF">HNR65_002037</name>
</gene>
<dbReference type="GO" id="GO:0006631">
    <property type="term" value="P:fatty acid metabolic process"/>
    <property type="evidence" value="ECO:0007669"/>
    <property type="project" value="InterPro"/>
</dbReference>
<feature type="binding site" evidence="3">
    <location>
        <position position="101"/>
    </location>
    <ligand>
        <name>NAD(+)</name>
        <dbReference type="ChEBI" id="CHEBI:57540"/>
    </ligand>
</feature>
<dbReference type="InterPro" id="IPR006176">
    <property type="entry name" value="3-OHacyl-CoA_DH_NAD-bd"/>
</dbReference>
<feature type="binding site" evidence="3">
    <location>
        <position position="123"/>
    </location>
    <ligand>
        <name>NAD(+)</name>
        <dbReference type="ChEBI" id="CHEBI:57540"/>
    </ligand>
</feature>
<reference evidence="6 7" key="1">
    <citation type="submission" date="2020-07" db="EMBL/GenBank/DDBJ databases">
        <title>Genomic Encyclopedia of Type Strains, Phase IV (KMG-IV): sequencing the most valuable type-strain genomes for metagenomic binning, comparative biology and taxonomic classification.</title>
        <authorList>
            <person name="Goeker M."/>
        </authorList>
    </citation>
    <scope>NUCLEOTIDE SEQUENCE [LARGE SCALE GENOMIC DNA]</scope>
    <source>
        <strain evidence="6 7">DSM 17721</strain>
    </source>
</reference>
<dbReference type="EMBL" id="JACDUS010000005">
    <property type="protein sequence ID" value="MBA2881706.1"/>
    <property type="molecule type" value="Genomic_DNA"/>
</dbReference>
<evidence type="ECO:0000259" key="4">
    <source>
        <dbReference type="Pfam" id="PF00725"/>
    </source>
</evidence>
<dbReference type="Pfam" id="PF02737">
    <property type="entry name" value="3HCDH_N"/>
    <property type="match status" value="1"/>
</dbReference>
<feature type="binding site" evidence="3">
    <location>
        <position position="36"/>
    </location>
    <ligand>
        <name>NAD(+)</name>
        <dbReference type="ChEBI" id="CHEBI:57540"/>
    </ligand>
</feature>
<feature type="binding site" evidence="3">
    <location>
        <position position="96"/>
    </location>
    <ligand>
        <name>NAD(+)</name>
        <dbReference type="ChEBI" id="CHEBI:57540"/>
    </ligand>
</feature>
<evidence type="ECO:0000256" key="3">
    <source>
        <dbReference type="PIRSR" id="PIRSR000105-2"/>
    </source>
</evidence>
<feature type="domain" description="3-hydroxyacyl-CoA dehydrogenase C-terminal" evidence="4">
    <location>
        <begin position="191"/>
        <end position="287"/>
    </location>
</feature>
<sequence length="291" mass="32334">MNIDDVKNITVVGAGNMGHQIATLCAIKGYKTVCTDVKEDVLKKAEAFVDKYLPGRVKKGKLTEEQAMQARNNIRFTQSLDDAAKEADYVIEAVLEVVDLKRKIFADLDRITPEHAILATNSSFIVSSKIADATKRPEKVCNLHFFNPALVMKLVEVVQGPHTGDETVEISMDLCRNLEKVPVHLKKEVDGFLLNRIFRAINHEALWLLDMGVASVEDIDKACVYGAGHPMGPFRLNDLTGIDLAYTMAMESFKATGDPAQRPSPSVVEHYVKGEYGEKTGKGWYDYSDKQ</sequence>
<feature type="site" description="Important for catalytic activity" evidence="2">
    <location>
        <position position="144"/>
    </location>
</feature>
<dbReference type="SUPFAM" id="SSF51735">
    <property type="entry name" value="NAD(P)-binding Rossmann-fold domains"/>
    <property type="match status" value="1"/>
</dbReference>